<comment type="caution">
    <text evidence="5">The sequence shown here is derived from an EMBL/GenBank/DDBJ whole genome shotgun (WGS) entry which is preliminary data.</text>
</comment>
<dbReference type="SUPFAM" id="SSF48403">
    <property type="entry name" value="Ankyrin repeat"/>
    <property type="match status" value="1"/>
</dbReference>
<evidence type="ECO:0000313" key="5">
    <source>
        <dbReference type="EMBL" id="CAF9909921.1"/>
    </source>
</evidence>
<dbReference type="EMBL" id="CAJPDR010000039">
    <property type="protein sequence ID" value="CAF9909921.1"/>
    <property type="molecule type" value="Genomic_DNA"/>
</dbReference>
<evidence type="ECO:0000256" key="2">
    <source>
        <dbReference type="ARBA" id="ARBA00023043"/>
    </source>
</evidence>
<dbReference type="PRINTS" id="PR01415">
    <property type="entry name" value="ANKYRIN"/>
</dbReference>
<dbReference type="SMART" id="SM00248">
    <property type="entry name" value="ANK"/>
    <property type="match status" value="8"/>
</dbReference>
<dbReference type="OrthoDB" id="7464126at2759"/>
<dbReference type="Gene3D" id="1.25.40.20">
    <property type="entry name" value="Ankyrin repeat-containing domain"/>
    <property type="match status" value="2"/>
</dbReference>
<dbReference type="Pfam" id="PF12796">
    <property type="entry name" value="Ank_2"/>
    <property type="match status" value="3"/>
</dbReference>
<feature type="repeat" description="ANK" evidence="3">
    <location>
        <begin position="489"/>
        <end position="521"/>
    </location>
</feature>
<accession>A0A8H3EW37</accession>
<dbReference type="PANTHER" id="PTHR24198">
    <property type="entry name" value="ANKYRIN REPEAT AND PROTEIN KINASE DOMAIN-CONTAINING PROTEIN"/>
    <property type="match status" value="1"/>
</dbReference>
<name>A0A8H3EW37_9LECA</name>
<dbReference type="PANTHER" id="PTHR24198:SF165">
    <property type="entry name" value="ANKYRIN REPEAT-CONTAINING PROTEIN-RELATED"/>
    <property type="match status" value="1"/>
</dbReference>
<feature type="compositionally biased region" description="Basic and acidic residues" evidence="4">
    <location>
        <begin position="226"/>
        <end position="247"/>
    </location>
</feature>
<keyword evidence="6" id="KW-1185">Reference proteome</keyword>
<feature type="repeat" description="ANK" evidence="3">
    <location>
        <begin position="455"/>
        <end position="487"/>
    </location>
</feature>
<dbReference type="Proteomes" id="UP000664203">
    <property type="component" value="Unassembled WGS sequence"/>
</dbReference>
<dbReference type="AlphaFoldDB" id="A0A8H3EW37"/>
<dbReference type="InterPro" id="IPR036770">
    <property type="entry name" value="Ankyrin_rpt-contain_sf"/>
</dbReference>
<feature type="repeat" description="ANK" evidence="3">
    <location>
        <begin position="386"/>
        <end position="418"/>
    </location>
</feature>
<sequence length="737" mass="82613">MPVPFGFGVGDFVAVGTLAWNVYKSCKGAPESFENISIEVLSLHAVLKECEETLFTRPLPLARVERLKAIKDGCDKVLVDLQSLVQRFESLGTQSKRTWDRMKWGTEEIAEIRARLTSNTTLLTAFIGTSQFSVETKLDRFIDEFRRGRREGSIVSLQTVDSLSADDRAVWRTIRKELEEIGISVAAFDANRNFILDWFVHAVEIGAFEEQNKHSVDEDSNFGDEQESRSNDEQGSEETRRPIEHTDFQTLERSGEDEGLGWPLSSKPNLDVKKNVPKRGPKTLDDIVTSTRTAPNSRTHVPRVTALLAGSSRPRRRLLKAIDTMDVFEVLKILKDEISFHLLDLETLGRALWSATDRLAGHQSFDIVRILVENGAQVNYISDSRPFRTPLQNSTARGDIDIVRVLVENGANVNVESVHPERSPLQNSIVFGHINTVRLLVEHGAEVNPKRYEVLGRTPLQNSVVRGDINIVRFLVEHGADVNCEIDNFGRTPLQNSVARGDIDIVRLLVENGADVNYKCLDRSEYFDPSKFAPRKTLTENIAILHLLLSAGLDVNCQYERETTPYQSGDILGGAMTLIQEAASLGEIPVIDALLEYDAEIDSVSPTYGTALMLALSKRLENTARFLLAKGADPNANVSLYAWRARDGDQYNSPMEAAIFGGDLSTIKLMLSWGVVPNYLTLEYAKKVVRFDRWRGEDEKREIRRLLERAMPGNDTDEPPEPPRARKSVPLILSSED</sequence>
<feature type="region of interest" description="Disordered" evidence="4">
    <location>
        <begin position="705"/>
        <end position="737"/>
    </location>
</feature>
<evidence type="ECO:0000313" key="6">
    <source>
        <dbReference type="Proteomes" id="UP000664203"/>
    </source>
</evidence>
<feature type="repeat" description="ANK" evidence="3">
    <location>
        <begin position="420"/>
        <end position="452"/>
    </location>
</feature>
<evidence type="ECO:0000256" key="3">
    <source>
        <dbReference type="PROSITE-ProRule" id="PRU00023"/>
    </source>
</evidence>
<organism evidence="5 6">
    <name type="scientific">Alectoria fallacina</name>
    <dbReference type="NCBI Taxonomy" id="1903189"/>
    <lineage>
        <taxon>Eukaryota</taxon>
        <taxon>Fungi</taxon>
        <taxon>Dikarya</taxon>
        <taxon>Ascomycota</taxon>
        <taxon>Pezizomycotina</taxon>
        <taxon>Lecanoromycetes</taxon>
        <taxon>OSLEUM clade</taxon>
        <taxon>Lecanoromycetidae</taxon>
        <taxon>Lecanorales</taxon>
        <taxon>Lecanorineae</taxon>
        <taxon>Parmeliaceae</taxon>
        <taxon>Alectoria</taxon>
    </lineage>
</organism>
<dbReference type="PROSITE" id="PS50297">
    <property type="entry name" value="ANK_REP_REGION"/>
    <property type="match status" value="4"/>
</dbReference>
<keyword evidence="2 3" id="KW-0040">ANK repeat</keyword>
<dbReference type="PROSITE" id="PS50088">
    <property type="entry name" value="ANK_REPEAT"/>
    <property type="match status" value="4"/>
</dbReference>
<feature type="region of interest" description="Disordered" evidence="4">
    <location>
        <begin position="213"/>
        <end position="286"/>
    </location>
</feature>
<reference evidence="5" key="1">
    <citation type="submission" date="2021-03" db="EMBL/GenBank/DDBJ databases">
        <authorList>
            <person name="Tagirdzhanova G."/>
        </authorList>
    </citation>
    <scope>NUCLEOTIDE SEQUENCE</scope>
</reference>
<evidence type="ECO:0000256" key="4">
    <source>
        <dbReference type="SAM" id="MobiDB-lite"/>
    </source>
</evidence>
<keyword evidence="1" id="KW-0677">Repeat</keyword>
<proteinExistence type="predicted"/>
<dbReference type="InterPro" id="IPR002110">
    <property type="entry name" value="Ankyrin_rpt"/>
</dbReference>
<evidence type="ECO:0000256" key="1">
    <source>
        <dbReference type="ARBA" id="ARBA00022737"/>
    </source>
</evidence>
<protein>
    <submittedName>
        <fullName evidence="5">Uncharacterized protein</fullName>
    </submittedName>
</protein>
<gene>
    <name evidence="5" type="ORF">ALECFALPRED_006109</name>
</gene>